<sequence>MKDIVFLSEKIHDVIAANKQKCASIFPTIPTAEDLRILFACSKNYGFEIDASLIQPDNVTGRMHQGAVLIIHGPYTIVDDFQVTASKGNVVVHMQIQQDTLFKERIKWLSSHLIEKKLVSLFPGCDSEYLYEILIATGDLIFEEDIFHYSKGLPMYEVWFGENGEFEVKDLGMA</sequence>
<accession>A0A2M7QDK3</accession>
<reference evidence="2" key="1">
    <citation type="submission" date="2017-09" db="EMBL/GenBank/DDBJ databases">
        <title>Depth-based differentiation of microbial function through sediment-hosted aquifers and enrichment of novel symbionts in the deep terrestrial subsurface.</title>
        <authorList>
            <person name="Probst A.J."/>
            <person name="Ladd B."/>
            <person name="Jarett J.K."/>
            <person name="Geller-Mcgrath D.E."/>
            <person name="Sieber C.M.K."/>
            <person name="Emerson J.B."/>
            <person name="Anantharaman K."/>
            <person name="Thomas B.C."/>
            <person name="Malmstrom R."/>
            <person name="Stieglmeier M."/>
            <person name="Klingl A."/>
            <person name="Woyke T."/>
            <person name="Ryan C.M."/>
            <person name="Banfield J.F."/>
        </authorList>
    </citation>
    <scope>NUCLEOTIDE SEQUENCE [LARGE SCALE GENOMIC DNA]</scope>
</reference>
<gene>
    <name evidence="1" type="ORF">COY90_03245</name>
</gene>
<dbReference type="EMBL" id="PFLF01000068">
    <property type="protein sequence ID" value="PIY68938.1"/>
    <property type="molecule type" value="Genomic_DNA"/>
</dbReference>
<dbReference type="Proteomes" id="UP000230108">
    <property type="component" value="Unassembled WGS sequence"/>
</dbReference>
<protein>
    <submittedName>
        <fullName evidence="1">Uncharacterized protein</fullName>
    </submittedName>
</protein>
<dbReference type="AlphaFoldDB" id="A0A2M7QDK3"/>
<organism evidence="1 2">
    <name type="scientific">Candidatus Roizmanbacteria bacterium CG_4_10_14_0_8_um_filter_39_9</name>
    <dbReference type="NCBI Taxonomy" id="1974829"/>
    <lineage>
        <taxon>Bacteria</taxon>
        <taxon>Candidatus Roizmaniibacteriota</taxon>
    </lineage>
</organism>
<evidence type="ECO:0000313" key="1">
    <source>
        <dbReference type="EMBL" id="PIY68938.1"/>
    </source>
</evidence>
<comment type="caution">
    <text evidence="1">The sequence shown here is derived from an EMBL/GenBank/DDBJ whole genome shotgun (WGS) entry which is preliminary data.</text>
</comment>
<name>A0A2M7QDK3_9BACT</name>
<evidence type="ECO:0000313" key="2">
    <source>
        <dbReference type="Proteomes" id="UP000230108"/>
    </source>
</evidence>
<proteinExistence type="predicted"/>